<dbReference type="KEGG" id="vil:CFK37_11785"/>
<evidence type="ECO:0000313" key="4">
    <source>
        <dbReference type="Proteomes" id="UP000198312"/>
    </source>
</evidence>
<evidence type="ECO:0000313" key="3">
    <source>
        <dbReference type="EMBL" id="ASK62776.1"/>
    </source>
</evidence>
<dbReference type="AlphaFoldDB" id="A0A220U4D0"/>
<organism evidence="3 4">
    <name type="scientific">Virgibacillus phasianinus</name>
    <dbReference type="NCBI Taxonomy" id="2017483"/>
    <lineage>
        <taxon>Bacteria</taxon>
        <taxon>Bacillati</taxon>
        <taxon>Bacillota</taxon>
        <taxon>Bacilli</taxon>
        <taxon>Bacillales</taxon>
        <taxon>Bacillaceae</taxon>
        <taxon>Virgibacillus</taxon>
    </lineage>
</organism>
<dbReference type="Proteomes" id="UP000198312">
    <property type="component" value="Chromosome"/>
</dbReference>
<reference evidence="3 4" key="1">
    <citation type="submission" date="2017-07" db="EMBL/GenBank/DDBJ databases">
        <title>Virgibacillus sp. LM2416.</title>
        <authorList>
            <person name="Tak E.J."/>
            <person name="Bae J.-W."/>
        </authorList>
    </citation>
    <scope>NUCLEOTIDE SEQUENCE [LARGE SCALE GENOMIC DNA]</scope>
    <source>
        <strain evidence="3 4">LM2416</strain>
    </source>
</reference>
<dbReference type="Pfam" id="PF14172">
    <property type="entry name" value="DUF4309"/>
    <property type="match status" value="1"/>
</dbReference>
<feature type="region of interest" description="Disordered" evidence="1">
    <location>
        <begin position="29"/>
        <end position="52"/>
    </location>
</feature>
<dbReference type="InterPro" id="IPR025453">
    <property type="entry name" value="DUF4309"/>
</dbReference>
<protein>
    <recommendedName>
        <fullName evidence="5">DUF4309 domain-containing protein</fullName>
    </recommendedName>
</protein>
<gene>
    <name evidence="3" type="ORF">CFK37_11785</name>
</gene>
<evidence type="ECO:0000256" key="1">
    <source>
        <dbReference type="SAM" id="MobiDB-lite"/>
    </source>
</evidence>
<dbReference type="EMBL" id="CP022315">
    <property type="protein sequence ID" value="ASK62776.1"/>
    <property type="molecule type" value="Genomic_DNA"/>
</dbReference>
<sequence length="197" mass="22445">MIKKVGIIIVLMAAAVLISWFFAADDTGTKQDKNNMPSTRSPNIEDKGFQPGEGNTEEIIDHIFTLAKRGRIPQTSIIAGKTTIDEIHKRWGEPDDSTQIPRGRYDTYSEHHITVGYLDGLIFDVRSSALNLQDIHLSKLKEVRGEPDDTRYYKDETHDQIILVYKVSENYQLKWILTDEGDNPKVDHISVFKTLTD</sequence>
<evidence type="ECO:0000256" key="2">
    <source>
        <dbReference type="SAM" id="SignalP"/>
    </source>
</evidence>
<proteinExistence type="predicted"/>
<feature type="chain" id="PRO_5013324635" description="DUF4309 domain-containing protein" evidence="2">
    <location>
        <begin position="24"/>
        <end position="197"/>
    </location>
</feature>
<accession>A0A220U4D0</accession>
<keyword evidence="2" id="KW-0732">Signal</keyword>
<name>A0A220U4D0_9BACI</name>
<evidence type="ECO:0008006" key="5">
    <source>
        <dbReference type="Google" id="ProtNLM"/>
    </source>
</evidence>
<dbReference type="OrthoDB" id="2910539at2"/>
<keyword evidence="4" id="KW-1185">Reference proteome</keyword>
<dbReference type="RefSeq" id="WP_089062035.1">
    <property type="nucleotide sequence ID" value="NZ_CP022315.1"/>
</dbReference>
<feature type="signal peptide" evidence="2">
    <location>
        <begin position="1"/>
        <end position="23"/>
    </location>
</feature>